<dbReference type="RefSeq" id="YP_007673154.1">
    <property type="nucleotide sequence ID" value="NC_020838.1"/>
</dbReference>
<keyword evidence="2" id="KW-1185">Reference proteome</keyword>
<accession>M4NMJ2</accession>
<name>M4NMJ2_9CAUD</name>
<dbReference type="GeneID" id="15009663"/>
<organism evidence="1 2">
    <name type="scientific">Synechococcus phage S-RIP2</name>
    <dbReference type="NCBI Taxonomy" id="754040"/>
    <lineage>
        <taxon>Viruses</taxon>
        <taxon>Duplodnaviria</taxon>
        <taxon>Heunggongvirae</taxon>
        <taxon>Uroviricota</taxon>
        <taxon>Caudoviricetes</taxon>
        <taxon>Autographivirales</taxon>
        <taxon>Sednavirus</taxon>
        <taxon>Sednavirus SRIP2</taxon>
    </lineage>
</organism>
<sequence>MTLMAFTERHEHKIEIIPPYNILQCRRADIVEKDGVEVGRTYHRHARVPGDDMTGECAEMQAVATALWTQEVIDAYQASIAPSEVV</sequence>
<dbReference type="KEGG" id="vg:15009663"/>
<dbReference type="Proteomes" id="UP000204049">
    <property type="component" value="Segment"/>
</dbReference>
<reference evidence="1 2" key="1">
    <citation type="submission" date="2010-09" db="EMBL/GenBank/DDBJ databases">
        <title>The Genome Sequence of Synechococcus phage S-RIP2 isolate N1_2007.</title>
        <authorList>
            <consortium name="The Broad Institute Genome Sequencing Platform"/>
            <person name="Henn M.R."/>
            <person name="Marston M."/>
            <person name="Levin J."/>
            <person name="Malboeuf C."/>
            <person name="Casali M."/>
            <person name="Russ C."/>
            <person name="Lennon N."/>
            <person name="Chapman S.B."/>
            <person name="Erlich R."/>
            <person name="Young S.K."/>
            <person name="Yandava C."/>
            <person name="Zeng Q."/>
            <person name="Fitzgerald M.F."/>
            <person name="Alvarado L."/>
            <person name="Anderson S."/>
            <person name="Berlin A."/>
            <person name="Chen Z."/>
            <person name="Freedman E."/>
            <person name="Gellesch M."/>
            <person name="Goldberg J."/>
            <person name="Green L."/>
            <person name="Griggs A."/>
            <person name="Gujja S."/>
            <person name="Heilman E.R."/>
            <person name="Heiman D."/>
            <person name="Hollinger A."/>
            <person name="Howarth C."/>
            <person name="Larson L."/>
            <person name="Mehta T."/>
            <person name="Neiman D."/>
            <person name="Pearson M."/>
            <person name="Roberts A."/>
            <person name="Ryan E."/>
            <person name="Saif S."/>
            <person name="Shea T."/>
            <person name="Shenoy N."/>
            <person name="Sisk P."/>
            <person name="Stolte C."/>
            <person name="Sykes S."/>
            <person name="White J."/>
            <person name="Haas B."/>
            <person name="Nusbaum C."/>
            <person name="Birren B."/>
        </authorList>
    </citation>
    <scope>NUCLEOTIDE SEQUENCE [LARGE SCALE GENOMIC DNA]</scope>
</reference>
<protein>
    <submittedName>
        <fullName evidence="1">Uncharacterized protein</fullName>
    </submittedName>
</protein>
<gene>
    <name evidence="1" type="ORF">SWQG_00008</name>
</gene>
<evidence type="ECO:0000313" key="2">
    <source>
        <dbReference type="Proteomes" id="UP000204049"/>
    </source>
</evidence>
<proteinExistence type="predicted"/>
<evidence type="ECO:0000313" key="1">
    <source>
        <dbReference type="EMBL" id="AGG91305.1"/>
    </source>
</evidence>
<dbReference type="EMBL" id="HQ317389">
    <property type="protein sequence ID" value="AGG91305.1"/>
    <property type="molecule type" value="Genomic_DNA"/>
</dbReference>